<keyword evidence="16" id="KW-1185">Reference proteome</keyword>
<dbReference type="GO" id="GO:0016020">
    <property type="term" value="C:membrane"/>
    <property type="evidence" value="ECO:0007669"/>
    <property type="project" value="InterPro"/>
</dbReference>
<dbReference type="InterPro" id="IPR043538">
    <property type="entry name" value="XYLT"/>
</dbReference>
<evidence type="ECO:0000256" key="3">
    <source>
        <dbReference type="ARBA" id="ARBA00022676"/>
    </source>
</evidence>
<evidence type="ECO:0000256" key="10">
    <source>
        <dbReference type="ARBA" id="ARBA00023034"/>
    </source>
</evidence>
<accession>A0A521FJV6</accession>
<evidence type="ECO:0000256" key="8">
    <source>
        <dbReference type="ARBA" id="ARBA00022968"/>
    </source>
</evidence>
<dbReference type="Pfam" id="PF02485">
    <property type="entry name" value="Branch"/>
    <property type="match status" value="1"/>
</dbReference>
<evidence type="ECO:0000256" key="2">
    <source>
        <dbReference type="ARBA" id="ARBA00004648"/>
    </source>
</evidence>
<evidence type="ECO:0000256" key="13">
    <source>
        <dbReference type="ARBA" id="ARBA00023180"/>
    </source>
</evidence>
<evidence type="ECO:0000256" key="14">
    <source>
        <dbReference type="ARBA" id="ARBA00042865"/>
    </source>
</evidence>
<proteinExistence type="predicted"/>
<keyword evidence="8" id="KW-0735">Signal-anchor</keyword>
<dbReference type="GO" id="GO:0015012">
    <property type="term" value="P:heparan sulfate proteoglycan biosynthetic process"/>
    <property type="evidence" value="ECO:0007669"/>
    <property type="project" value="TreeGrafter"/>
</dbReference>
<dbReference type="PANTHER" id="PTHR46025:SF3">
    <property type="entry name" value="XYLOSYLTRANSFERASE OXT"/>
    <property type="match status" value="1"/>
</dbReference>
<evidence type="ECO:0000256" key="4">
    <source>
        <dbReference type="ARBA" id="ARBA00022679"/>
    </source>
</evidence>
<protein>
    <recommendedName>
        <fullName evidence="14">Peptide O-xylosyltransferase</fullName>
    </recommendedName>
</protein>
<keyword evidence="10" id="KW-0333">Golgi apparatus</keyword>
<keyword evidence="12" id="KW-1015">Disulfide bond</keyword>
<evidence type="ECO:0000256" key="9">
    <source>
        <dbReference type="ARBA" id="ARBA00022989"/>
    </source>
</evidence>
<keyword evidence="3" id="KW-0328">Glycosyltransferase</keyword>
<keyword evidence="4" id="KW-0808">Transferase</keyword>
<keyword evidence="5" id="KW-0812">Transmembrane</keyword>
<dbReference type="GO" id="GO:0046872">
    <property type="term" value="F:metal ion binding"/>
    <property type="evidence" value="ECO:0007669"/>
    <property type="project" value="UniProtKB-KW"/>
</dbReference>
<comment type="subcellular location">
    <subcellularLocation>
        <location evidence="2">Endoplasmic reticulum membrane</location>
        <topology evidence="2">Single-pass type II membrane protein</topology>
    </subcellularLocation>
    <subcellularLocation>
        <location evidence="1">Golgi apparatus membrane</location>
        <topology evidence="1">Single-pass type II membrane protein</topology>
    </subcellularLocation>
</comment>
<dbReference type="Proteomes" id="UP000320300">
    <property type="component" value="Unassembled WGS sequence"/>
</dbReference>
<evidence type="ECO:0000256" key="11">
    <source>
        <dbReference type="ARBA" id="ARBA00023136"/>
    </source>
</evidence>
<dbReference type="InterPro" id="IPR003406">
    <property type="entry name" value="Glyco_trans_14"/>
</dbReference>
<evidence type="ECO:0000313" key="16">
    <source>
        <dbReference type="Proteomes" id="UP000320300"/>
    </source>
</evidence>
<dbReference type="PANTHER" id="PTHR46025">
    <property type="entry name" value="XYLOSYLTRANSFERASE OXT"/>
    <property type="match status" value="1"/>
</dbReference>
<evidence type="ECO:0000256" key="12">
    <source>
        <dbReference type="ARBA" id="ARBA00023157"/>
    </source>
</evidence>
<gene>
    <name evidence="15" type="ORF">SAMN06265348_113103</name>
</gene>
<keyword evidence="9" id="KW-1133">Transmembrane helix</keyword>
<keyword evidence="13" id="KW-0325">Glycoprotein</keyword>
<dbReference type="EMBL" id="FXTN01000013">
    <property type="protein sequence ID" value="SMO96502.1"/>
    <property type="molecule type" value="Genomic_DNA"/>
</dbReference>
<sequence length="297" mass="34642">MKKAYIILAHKNLDHLLRMVERLDDGNSHFFIHVDLKTELPCSYAELAKNRRVLLTKRIATSWGGFSLAQATLNAMYDIKATGIHFEAINLLSGQDYPIKSNEEIDNFFKTSKYGVYLDHFTLPNYKRWDTGGTYRYQKYFFGIGKTSLLFSKLMNLLSTYVPVFARKLPAHLTPYCGSQWWTINMYALNYILSFIGEHPDYVEFHKFTFAPDELFFHIILLNAKDPALQLSISKDNLRYIKWAKLDNAHPEVLKPEDMEDLRQSGSLFARKFDGENDEKILDLIDEQILFRSNVQR</sequence>
<name>A0A521FJV6_9SPHI</name>
<dbReference type="GO" id="GO:0030158">
    <property type="term" value="F:protein xylosyltransferase activity"/>
    <property type="evidence" value="ECO:0007669"/>
    <property type="project" value="InterPro"/>
</dbReference>
<reference evidence="15 16" key="1">
    <citation type="submission" date="2017-05" db="EMBL/GenBank/DDBJ databases">
        <authorList>
            <person name="Varghese N."/>
            <person name="Submissions S."/>
        </authorList>
    </citation>
    <scope>NUCLEOTIDE SEQUENCE [LARGE SCALE GENOMIC DNA]</scope>
    <source>
        <strain evidence="15 16">DSM 19036</strain>
    </source>
</reference>
<dbReference type="AlphaFoldDB" id="A0A521FJV6"/>
<evidence type="ECO:0000256" key="1">
    <source>
        <dbReference type="ARBA" id="ARBA00004323"/>
    </source>
</evidence>
<organism evidence="15 16">
    <name type="scientific">Pedobacter westerhofensis</name>
    <dbReference type="NCBI Taxonomy" id="425512"/>
    <lineage>
        <taxon>Bacteria</taxon>
        <taxon>Pseudomonadati</taxon>
        <taxon>Bacteroidota</taxon>
        <taxon>Sphingobacteriia</taxon>
        <taxon>Sphingobacteriales</taxon>
        <taxon>Sphingobacteriaceae</taxon>
        <taxon>Pedobacter</taxon>
    </lineage>
</organism>
<evidence type="ECO:0000256" key="7">
    <source>
        <dbReference type="ARBA" id="ARBA00022824"/>
    </source>
</evidence>
<evidence type="ECO:0000313" key="15">
    <source>
        <dbReference type="EMBL" id="SMO96502.1"/>
    </source>
</evidence>
<keyword evidence="11" id="KW-0472">Membrane</keyword>
<evidence type="ECO:0000256" key="5">
    <source>
        <dbReference type="ARBA" id="ARBA00022692"/>
    </source>
</evidence>
<evidence type="ECO:0000256" key="6">
    <source>
        <dbReference type="ARBA" id="ARBA00022723"/>
    </source>
</evidence>
<dbReference type="GO" id="GO:0050650">
    <property type="term" value="P:chondroitin sulfate proteoglycan biosynthetic process"/>
    <property type="evidence" value="ECO:0007669"/>
    <property type="project" value="TreeGrafter"/>
</dbReference>
<keyword evidence="7" id="KW-0256">Endoplasmic reticulum</keyword>
<keyword evidence="6" id="KW-0479">Metal-binding</keyword>